<dbReference type="Gene3D" id="3.40.50.720">
    <property type="entry name" value="NAD(P)-binding Rossmann-like Domain"/>
    <property type="match status" value="1"/>
</dbReference>
<dbReference type="InterPro" id="IPR002347">
    <property type="entry name" value="SDR_fam"/>
</dbReference>
<dbReference type="RefSeq" id="WP_378937212.1">
    <property type="nucleotide sequence ID" value="NZ_JBHLVO010000023.1"/>
</dbReference>
<dbReference type="InterPro" id="IPR036291">
    <property type="entry name" value="NAD(P)-bd_dom_sf"/>
</dbReference>
<evidence type="ECO:0000256" key="2">
    <source>
        <dbReference type="ARBA" id="ARBA00023002"/>
    </source>
</evidence>
<dbReference type="EMBL" id="JBHLVO010000023">
    <property type="protein sequence ID" value="MFC0273672.1"/>
    <property type="molecule type" value="Genomic_DNA"/>
</dbReference>
<comment type="caution">
    <text evidence="3">The sequence shown here is derived from an EMBL/GenBank/DDBJ whole genome shotgun (WGS) entry which is preliminary data.</text>
</comment>
<dbReference type="PRINTS" id="PR00080">
    <property type="entry name" value="SDRFAMILY"/>
</dbReference>
<evidence type="ECO:0000313" key="4">
    <source>
        <dbReference type="Proteomes" id="UP001589854"/>
    </source>
</evidence>
<keyword evidence="2 3" id="KW-0560">Oxidoreductase</keyword>
<dbReference type="PANTHER" id="PTHR43296:SF2">
    <property type="entry name" value="PEROXISOMAL 2,4-DIENOYL-COA REDUCTASE [(3E)-ENOYL-COA-PRODUCING]"/>
    <property type="match status" value="1"/>
</dbReference>
<keyword evidence="1" id="KW-0521">NADP</keyword>
<reference evidence="3 4" key="1">
    <citation type="submission" date="2024-09" db="EMBL/GenBank/DDBJ databases">
        <authorList>
            <person name="Sun Q."/>
            <person name="Mori K."/>
        </authorList>
    </citation>
    <scope>NUCLEOTIDE SEQUENCE [LARGE SCALE GENOMIC DNA]</scope>
    <source>
        <strain evidence="3 4">CCM 7228</strain>
    </source>
</reference>
<dbReference type="NCBIfam" id="NF005811">
    <property type="entry name" value="PRK07677.1"/>
    <property type="match status" value="1"/>
</dbReference>
<evidence type="ECO:0000256" key="1">
    <source>
        <dbReference type="ARBA" id="ARBA00022857"/>
    </source>
</evidence>
<gene>
    <name evidence="3" type="primary">fadH</name>
    <name evidence="3" type="ORF">ACFFIX_19965</name>
</gene>
<dbReference type="InterPro" id="IPR045017">
    <property type="entry name" value="DECR2-like"/>
</dbReference>
<keyword evidence="4" id="KW-1185">Reference proteome</keyword>
<dbReference type="PRINTS" id="PR00081">
    <property type="entry name" value="GDHRDH"/>
</dbReference>
<dbReference type="PANTHER" id="PTHR43296">
    <property type="entry name" value="PEROXISOMAL 2,4-DIENOYL-COA REDUCTASE"/>
    <property type="match status" value="1"/>
</dbReference>
<organism evidence="3 4">
    <name type="scientific">Metabacillus herbersteinensis</name>
    <dbReference type="NCBI Taxonomy" id="283816"/>
    <lineage>
        <taxon>Bacteria</taxon>
        <taxon>Bacillati</taxon>
        <taxon>Bacillota</taxon>
        <taxon>Bacilli</taxon>
        <taxon>Bacillales</taxon>
        <taxon>Bacillaceae</taxon>
        <taxon>Metabacillus</taxon>
    </lineage>
</organism>
<name>A0ABV6GL68_9BACI</name>
<sequence length="257" mass="27883">MKNSVAIVTGGSSGLGKEMAKKFAEQGAFVTITGRDSEKLKVTKAEIETFNGQVLTVQMDVRNPEDVERMLEETKDTFKRIDHLVNNAAGNFICPAEDLSINGWRAVIDIVLNGTWYCSQAVGKEWISNQQKGSILNILATYAWTSGPGVIHSASAKAGVLAMTRTLAVEWGTKYGIRVNAIAPGPIENTGAAERLWASQGAYERTVASIPLQRLGQPEEIANAASYLLSESASFINGECLTVDGGQWLNRRTFLKE</sequence>
<accession>A0ABV6GL68</accession>
<dbReference type="CDD" id="cd05369">
    <property type="entry name" value="TER_DECR_SDR_a"/>
    <property type="match status" value="1"/>
</dbReference>
<proteinExistence type="predicted"/>
<evidence type="ECO:0000313" key="3">
    <source>
        <dbReference type="EMBL" id="MFC0273672.1"/>
    </source>
</evidence>
<dbReference type="GO" id="GO:0008670">
    <property type="term" value="F:2,4-dienoyl-CoA reductase (NADPH) activity"/>
    <property type="evidence" value="ECO:0007669"/>
    <property type="project" value="UniProtKB-EC"/>
</dbReference>
<protein>
    <submittedName>
        <fullName evidence="3">2,4-dienoyl-CoA reductase</fullName>
        <ecNumber evidence="3">1.3.1.34</ecNumber>
    </submittedName>
</protein>
<dbReference type="Proteomes" id="UP001589854">
    <property type="component" value="Unassembled WGS sequence"/>
</dbReference>
<dbReference type="EC" id="1.3.1.34" evidence="3"/>
<dbReference type="Pfam" id="PF13561">
    <property type="entry name" value="adh_short_C2"/>
    <property type="match status" value="1"/>
</dbReference>
<dbReference type="SUPFAM" id="SSF51735">
    <property type="entry name" value="NAD(P)-binding Rossmann-fold domains"/>
    <property type="match status" value="1"/>
</dbReference>